<organism evidence="6 7">
    <name type="scientific">Leucobacter tardus</name>
    <dbReference type="NCBI Taxonomy" id="501483"/>
    <lineage>
        <taxon>Bacteria</taxon>
        <taxon>Bacillati</taxon>
        <taxon>Actinomycetota</taxon>
        <taxon>Actinomycetes</taxon>
        <taxon>Micrococcales</taxon>
        <taxon>Microbacteriaceae</taxon>
        <taxon>Leucobacter</taxon>
    </lineage>
</organism>
<keyword evidence="7" id="KW-1185">Reference proteome</keyword>
<evidence type="ECO:0000259" key="5">
    <source>
        <dbReference type="Pfam" id="PF04198"/>
    </source>
</evidence>
<dbReference type="GO" id="GO:0003677">
    <property type="term" value="F:DNA binding"/>
    <property type="evidence" value="ECO:0007669"/>
    <property type="project" value="UniProtKB-KW"/>
</dbReference>
<evidence type="ECO:0000256" key="4">
    <source>
        <dbReference type="ARBA" id="ARBA00023163"/>
    </source>
</evidence>
<evidence type="ECO:0000256" key="2">
    <source>
        <dbReference type="ARBA" id="ARBA00023015"/>
    </source>
</evidence>
<accession>A0A939TNQ3</accession>
<proteinExistence type="inferred from homology"/>
<dbReference type="PANTHER" id="PTHR34294:SF1">
    <property type="entry name" value="TRANSCRIPTIONAL REGULATOR LSRR"/>
    <property type="match status" value="1"/>
</dbReference>
<feature type="domain" description="Sugar-binding" evidence="5">
    <location>
        <begin position="67"/>
        <end position="306"/>
    </location>
</feature>
<evidence type="ECO:0000313" key="6">
    <source>
        <dbReference type="EMBL" id="MBO2990778.1"/>
    </source>
</evidence>
<dbReference type="InterPro" id="IPR051054">
    <property type="entry name" value="SorC_transcr_regulators"/>
</dbReference>
<keyword evidence="4" id="KW-0804">Transcription</keyword>
<dbReference type="Pfam" id="PF04198">
    <property type="entry name" value="Sugar-bind"/>
    <property type="match status" value="1"/>
</dbReference>
<reference evidence="6" key="1">
    <citation type="submission" date="2021-03" db="EMBL/GenBank/DDBJ databases">
        <title>Leucobacter chromiisoli sp. nov., isolated from chromium-containing soil of chemical plant.</title>
        <authorList>
            <person name="Xu Z."/>
        </authorList>
    </citation>
    <scope>NUCLEOTIDE SEQUENCE</scope>
    <source>
        <strain evidence="6">K 70/01</strain>
    </source>
</reference>
<dbReference type="AlphaFoldDB" id="A0A939TNQ3"/>
<dbReference type="Gene3D" id="3.40.50.1360">
    <property type="match status" value="1"/>
</dbReference>
<comment type="similarity">
    <text evidence="1">Belongs to the SorC transcriptional regulatory family.</text>
</comment>
<evidence type="ECO:0000256" key="3">
    <source>
        <dbReference type="ARBA" id="ARBA00023125"/>
    </source>
</evidence>
<gene>
    <name evidence="6" type="ORF">J4H85_12310</name>
</gene>
<dbReference type="InterPro" id="IPR036388">
    <property type="entry name" value="WH-like_DNA-bd_sf"/>
</dbReference>
<dbReference type="EMBL" id="JAGFBF010000005">
    <property type="protein sequence ID" value="MBO2990778.1"/>
    <property type="molecule type" value="Genomic_DNA"/>
</dbReference>
<keyword evidence="3" id="KW-0238">DNA-binding</keyword>
<evidence type="ECO:0000313" key="7">
    <source>
        <dbReference type="Proteomes" id="UP000668403"/>
    </source>
</evidence>
<dbReference type="Proteomes" id="UP000668403">
    <property type="component" value="Unassembled WGS sequence"/>
</dbReference>
<dbReference type="SUPFAM" id="SSF100950">
    <property type="entry name" value="NagB/RpiA/CoA transferase-like"/>
    <property type="match status" value="1"/>
</dbReference>
<sequence>MVATPSAQQRRLLTQLARAYYVEGRSKVQIADDFDLSRFQVARLLQEAVETGVVTISIESGAAEADERGRALAADLGVRDVIVIDDAREDTAVTMGRAALGYLDRHARPGQRLGIAWSRTLDAAAAYAPALPRGTVVQIAGALQLVDTPPSQNLFTRLGQDPAIEVIRLYAPLLVSAPETAADLVALPEIASAQRAADDLDIAVVSVGSWEAGLSSVWQKCGPADREAARAAGAVAETSGRLIAHDGSPVPTIDDRVIAVTLEQLRRAGTTVGVAYGRERATAVRAAAAAGILDVVIMDAALADALAETDQTSEEALA</sequence>
<dbReference type="PANTHER" id="PTHR34294">
    <property type="entry name" value="TRANSCRIPTIONAL REGULATOR-RELATED"/>
    <property type="match status" value="1"/>
</dbReference>
<dbReference type="InterPro" id="IPR037171">
    <property type="entry name" value="NagB/RpiA_transferase-like"/>
</dbReference>
<evidence type="ECO:0000256" key="1">
    <source>
        <dbReference type="ARBA" id="ARBA00010466"/>
    </source>
</evidence>
<dbReference type="GO" id="GO:0030246">
    <property type="term" value="F:carbohydrate binding"/>
    <property type="evidence" value="ECO:0007669"/>
    <property type="project" value="InterPro"/>
</dbReference>
<dbReference type="Gene3D" id="1.10.10.10">
    <property type="entry name" value="Winged helix-like DNA-binding domain superfamily/Winged helix DNA-binding domain"/>
    <property type="match status" value="1"/>
</dbReference>
<name>A0A939TNQ3_9MICO</name>
<protein>
    <submittedName>
        <fullName evidence="6">Cro/Cl family transcriptional regulator</fullName>
    </submittedName>
</protein>
<comment type="caution">
    <text evidence="6">The sequence shown here is derived from an EMBL/GenBank/DDBJ whole genome shotgun (WGS) entry which is preliminary data.</text>
</comment>
<dbReference type="InterPro" id="IPR007324">
    <property type="entry name" value="Sugar-bd_dom_put"/>
</dbReference>
<dbReference type="RefSeq" id="WP_208240058.1">
    <property type="nucleotide sequence ID" value="NZ_BAAAQU010000002.1"/>
</dbReference>
<keyword evidence="2" id="KW-0805">Transcription regulation</keyword>